<dbReference type="GO" id="GO:0003824">
    <property type="term" value="F:catalytic activity"/>
    <property type="evidence" value="ECO:0007669"/>
    <property type="project" value="InterPro"/>
</dbReference>
<dbReference type="Gene3D" id="3.40.50.1820">
    <property type="entry name" value="alpha/beta hydrolase"/>
    <property type="match status" value="1"/>
</dbReference>
<keyword evidence="3" id="KW-0597">Phosphoprotein</keyword>
<dbReference type="InterPro" id="IPR020806">
    <property type="entry name" value="PKS_PP-bd"/>
</dbReference>
<dbReference type="Proteomes" id="UP000006820">
    <property type="component" value="Chromosome"/>
</dbReference>
<name>Q5Z1X7_NOCFA</name>
<dbReference type="InterPro" id="IPR045851">
    <property type="entry name" value="AMP-bd_C_sf"/>
</dbReference>
<dbReference type="InterPro" id="IPR023213">
    <property type="entry name" value="CAT-like_dom_sf"/>
</dbReference>
<evidence type="ECO:0000259" key="4">
    <source>
        <dbReference type="PROSITE" id="PS50075"/>
    </source>
</evidence>
<dbReference type="SMART" id="SM00823">
    <property type="entry name" value="PKS_PP"/>
    <property type="match status" value="3"/>
</dbReference>
<dbReference type="Gene3D" id="3.30.559.10">
    <property type="entry name" value="Chloramphenicol acetyltransferase-like domain"/>
    <property type="match status" value="2"/>
</dbReference>
<dbReference type="OrthoDB" id="2472181at2"/>
<dbReference type="FunFam" id="3.40.50.980:FF:000001">
    <property type="entry name" value="Non-ribosomal peptide synthetase"/>
    <property type="match status" value="2"/>
</dbReference>
<feature type="domain" description="Carrier" evidence="4">
    <location>
        <begin position="2666"/>
        <end position="2741"/>
    </location>
</feature>
<dbReference type="GO" id="GO:0031177">
    <property type="term" value="F:phosphopantetheine binding"/>
    <property type="evidence" value="ECO:0007669"/>
    <property type="project" value="InterPro"/>
</dbReference>
<accession>Q5Z1X7</accession>
<evidence type="ECO:0000256" key="3">
    <source>
        <dbReference type="ARBA" id="ARBA00022553"/>
    </source>
</evidence>
<protein>
    <submittedName>
        <fullName evidence="5">Putative non-ribosomal peptide synthetase</fullName>
    </submittedName>
</protein>
<comment type="cofactor">
    <cofactor evidence="1">
        <name>pantetheine 4'-phosphate</name>
        <dbReference type="ChEBI" id="CHEBI:47942"/>
    </cofactor>
</comment>
<evidence type="ECO:0000313" key="5">
    <source>
        <dbReference type="EMBL" id="BAD55564.1"/>
    </source>
</evidence>
<proteinExistence type="predicted"/>
<dbReference type="NCBIfam" id="NF003417">
    <property type="entry name" value="PRK04813.1"/>
    <property type="match status" value="3"/>
</dbReference>
<dbReference type="GO" id="GO:0072330">
    <property type="term" value="P:monocarboxylic acid biosynthetic process"/>
    <property type="evidence" value="ECO:0007669"/>
    <property type="project" value="UniProtKB-ARBA"/>
</dbReference>
<dbReference type="Pfam" id="PF00975">
    <property type="entry name" value="Thioesterase"/>
    <property type="match status" value="1"/>
</dbReference>
<dbReference type="SUPFAM" id="SSF53474">
    <property type="entry name" value="alpha/beta-Hydrolases"/>
    <property type="match status" value="1"/>
</dbReference>
<dbReference type="Pfam" id="PF00550">
    <property type="entry name" value="PP-binding"/>
    <property type="match status" value="3"/>
</dbReference>
<reference evidence="5 6" key="1">
    <citation type="journal article" date="2004" name="Proc. Natl. Acad. Sci. U.S.A.">
        <title>The complete genomic sequence of Nocardia farcinica IFM 10152.</title>
        <authorList>
            <person name="Ishikawa J."/>
            <person name="Yamashita A."/>
            <person name="Mikami Y."/>
            <person name="Hoshino Y."/>
            <person name="Kurita H."/>
            <person name="Hotta K."/>
            <person name="Shiba T."/>
            <person name="Hattori M."/>
        </authorList>
    </citation>
    <scope>NUCLEOTIDE SEQUENCE [LARGE SCALE GENOMIC DNA]</scope>
    <source>
        <strain evidence="5 6">IFM 10152</strain>
    </source>
</reference>
<dbReference type="NCBIfam" id="TIGR01733">
    <property type="entry name" value="AA-adenyl-dom"/>
    <property type="match status" value="3"/>
</dbReference>
<dbReference type="CDD" id="cd05930">
    <property type="entry name" value="A_NRPS"/>
    <property type="match status" value="2"/>
</dbReference>
<dbReference type="GO" id="GO:0008610">
    <property type="term" value="P:lipid biosynthetic process"/>
    <property type="evidence" value="ECO:0007669"/>
    <property type="project" value="UniProtKB-ARBA"/>
</dbReference>
<dbReference type="FunFam" id="3.40.50.12780:FF:000012">
    <property type="entry name" value="Non-ribosomal peptide synthetase"/>
    <property type="match status" value="2"/>
</dbReference>
<evidence type="ECO:0000256" key="2">
    <source>
        <dbReference type="ARBA" id="ARBA00022450"/>
    </source>
</evidence>
<evidence type="ECO:0000256" key="1">
    <source>
        <dbReference type="ARBA" id="ARBA00001957"/>
    </source>
</evidence>
<dbReference type="GO" id="GO:0005829">
    <property type="term" value="C:cytosol"/>
    <property type="evidence" value="ECO:0007669"/>
    <property type="project" value="TreeGrafter"/>
</dbReference>
<dbReference type="SUPFAM" id="SSF52777">
    <property type="entry name" value="CoA-dependent acyltransferases"/>
    <property type="match status" value="4"/>
</dbReference>
<dbReference type="Gene3D" id="2.30.38.10">
    <property type="entry name" value="Luciferase, Domain 3"/>
    <property type="match status" value="3"/>
</dbReference>
<dbReference type="STRING" id="247156.NFA_7190"/>
<keyword evidence="6" id="KW-1185">Reference proteome</keyword>
<organism evidence="5 6">
    <name type="scientific">Nocardia farcinica (strain IFM 10152)</name>
    <dbReference type="NCBI Taxonomy" id="247156"/>
    <lineage>
        <taxon>Bacteria</taxon>
        <taxon>Bacillati</taxon>
        <taxon>Actinomycetota</taxon>
        <taxon>Actinomycetes</taxon>
        <taxon>Mycobacteriales</taxon>
        <taxon>Nocardiaceae</taxon>
        <taxon>Nocardia</taxon>
    </lineage>
</organism>
<dbReference type="InterPro" id="IPR020845">
    <property type="entry name" value="AMP-binding_CS"/>
</dbReference>
<dbReference type="InterPro" id="IPR001031">
    <property type="entry name" value="Thioesterase"/>
</dbReference>
<feature type="domain" description="Carrier" evidence="4">
    <location>
        <begin position="1593"/>
        <end position="1668"/>
    </location>
</feature>
<dbReference type="FunFam" id="3.30.300.30:FF:000010">
    <property type="entry name" value="Enterobactin synthetase component F"/>
    <property type="match status" value="2"/>
</dbReference>
<dbReference type="UniPathway" id="UPA00011"/>
<dbReference type="FunFam" id="1.10.1200.10:FF:000016">
    <property type="entry name" value="Non-ribosomal peptide synthase"/>
    <property type="match status" value="1"/>
</dbReference>
<dbReference type="InterPro" id="IPR001242">
    <property type="entry name" value="Condensation_dom"/>
</dbReference>
<dbReference type="PROSITE" id="PS00012">
    <property type="entry name" value="PHOSPHOPANTETHEINE"/>
    <property type="match status" value="3"/>
</dbReference>
<dbReference type="InterPro" id="IPR000873">
    <property type="entry name" value="AMP-dep_synth/lig_dom"/>
</dbReference>
<dbReference type="Pfam" id="PF00501">
    <property type="entry name" value="AMP-binding"/>
    <property type="match status" value="3"/>
</dbReference>
<sequence length="3030" mass="322641">MTRPTRVRPARTRRPRLTALPQLMAKAVEANPAGVAVLCADAIDTLGQLTYAELDERSTRLARALIARGIGPEDLVALGIPRSVDSVLACWAVAKTGAGFVPVDPNYPADRVAHMLGDSGAVVGITVADVRDDLPGDVEWLVLDDPATVDLLAAQSGEPVTGADRVRPLLAEHPAYVIYTSGSTGLPKGVVVTQAGLASFCEEQRERYRVTEESRTLHFASPSFDASVLELLLALGGAATMVVVSPTVYGGAELAGLLRRTGVTHAFITPAALASIDPTGLDDLRVVVAGGEACPPELVRRWAVPLAGGSVREFYNGYGPTETTIMTNISEPLRPGELVTIGAPIRNVAAYVLDSRLRLVPTGVVGELYLSGAQLARGYGNRPGMTAGRFVANPFTGDGARMYRTGDLVRRTASGALEYLGRNDFQVKIRGFRIELGEIDAVLASHENVDFAVTVGHRLDNGSTILAAYVHAADGSPLDTAELTALAEQQLPAHMVPTSITVLDEIPLTPVGKLDRRALPAPALHTKEFRAPAGRFEEMVAQVFDDVVGDGSPIGAADDFFELGGNSLIATQVAARLGALLETKVPTRLIFEAPTVARLAERIAELSGQGGRTELRSGPRPERIPLSLAQQRMWFLNRFEPESAAYNIPIAIRLSGALDVPALGQAIADLVGRHEVLRTVYPETAHGPVQVILPAGDASPELEVRDVAPEQVRAAVAELLGAGFDVTREVPLRVVLFRVTAEDFVLAMSVHHISGDGSSGGPLTRDLMTAYAARAAGHAPEWAPLPVQYADYSIWQREVLGSEDDPESPAAKQIAYWRDQLAGLPDQLDLPTDRPRPAVQSFQGSVVDIRIDAELHRGLVELARAEGATLFMVVHTALAVLLARLSGGDDVAVGTPIAGRGEAVLDDLIGMFVNTLVFRSRVDGAEPFTELLARQRETDLQAFAHADVPFERLVEVLNPVRSTARHPLFQVGLSFQNLAEASLELPGLRVSGLDVDVHVSQFDLHWIVGDRYDESGAPAGMGGALTYATALFDRATAEVFVERFVRLLRAVVAAPRTAVGDLDLLEPAERQRLLVDVNATDHPLTPGTLADLLDASAAAASGHAVALVGPDGGRVSWPELDARVDSVARVLISRGVGPEDRVALALRRGVDLVVAMYAVARAGGAYVPVDPDQAAERTDYILRTAAPVLVLTDAATGFTTDIAPVLAVDGAEVAVTPPAPITDADRLAPLRPDHTAYVIFTSGSTGRPKGVAVPHAAVVNQLRWKVSEFELTADDAVLLKTAATFDLSVWEFWSAAACGGRLVIASPDGHRDPAYLTELMAREGVTTLHLVPSMLDALLTASGDALPGSLRRVLAIGEALPAASAQRALRTGTALFNLYGPTEAAVSITNHLVTEADRSTVPIGAPEWNSRVYVLDGRLRPVPVGVSGELYLAGTQLARGYFGRPELTAERFVANPFTPGARMYRTGDVVAWNAAGELDYRGRTDFQVKIRGFRIELGEIEAVLQAQPGVAAAAVAAHSDPHTGDRLVGYVVPADPAAEVDTAAIKTALATELPSYMVPSAFVVLDALPLNVNGKLDRKALPEPVFEPREFRAPTTPVEEIVAEIFTDVLGVERVGADDDFFALGGNSLIATQAAARIGAALDTEVPVRLLFEAATVAALAVRVEAQAGAGRRPALTPRPRPERIPLSPAQQRMWLLNGIDGGAAVYNIPAAVRLTGTLSVPALQQAVADVLARHEVLRTVYPAHDGTAHQVVLPVDHVVPDLTPRVVPAAALREHIAAELGTGFDVTREVPVRAVLFRVAEDPAEHVLVLVVHHIAADGWSMAPFTRDLMVAYAAREIGEAPSWQPLPVQYADFSLWQRELLGDENDPASPAARQLAYWRTALAGLPDALSLPFDRPRPAIQETAARAVAVHIDARTHRALLELARAQHATLFMVVHTALAVLLARWSRADDIAIGTPVAGRGDAALDDLVGMFVNTLVLRTRVDSATLFTELLARQRDTDLAAYANADVPFEHLVDVLNPVRSTARHPVFQVMLAFQNQARAGLELPGLSVSAMEFESEQTEYDLQLMVADGYDEHGEPTGIAGKVVYPTSLFDAATIEGFARRFERVLAALAEEPGRPVGDVDWLTDAERTEVLTTRNATAHPLDESATLVSLVATGTRIDPDAVALVDGALTDQRSEVSYAEFDARANRLARHLISLGVGPGSRVVVALHRSVDLLVAIHAVLRTGAAYVPVDPDHPAERTAYVLDLSEPSCVLTHAAADFRTERAPVLHVDALDLSGYPADPVTDADRRAPLRPADTAYILFTSGSTGRPKGVAVPHRAVANHVRWFVAEYGIGAADVSLFKTTITFDMSVWDVFVPFVTGGRVVIAGRDGHRDPRYLAEVIAAERVTVIPFVPSMLRAIVDTLDGAALDTLRVIWLAGEALSAETAAAARRVSRARLDNLYGPTETAVVTMTARVPADAAGIVPIGAPIWNVRAYVLDDRLRPVPVGVAGELYHAGIQLSHGYFGRPDLTAARFVASPFGDGERLYRTGDLVRWTTDGQVEYLGRTDFQVKVRGLRIELGEIETALLGHDAVRQAVVVVHTDAQLGDQLVGYVVPEPGGVAQDGGELDAEALRAHLAALVPSYMVPAAFVLLAELPLNANGKLDRKMLPEPEFAARSQRQARTPLERTITGVFAEVLGLESVGMDDSFFELGGNSLVATRAAARLGEELGLRVPVVWLFTTPTPAGIAGQVLGAGAAERADGAPAFDAGAAFDVLLPLRAGTGAPLFCIHPFGGIAWSFAGLAAHLGGDRPIYGLQSPALGSDETLPDSTEKWALRYLEEIRSVQPRGPYHLLGWSLGGVLAHAIAVQLQAEGEQVELLAMMDSYLRSEIAESAIPAGEAPLAELLGGLLGDDAPGVDLAVGDGVDGADPAGLARRLAELPEPFASFGADRIARVLDAAVRSATVTERYRPRRFAGELVYFAAAEDDPTGSVGAATWVDAVDGPIRTVPVPTTHWRMTTAAGLAVIGRTLDELNAAREAATDRT</sequence>
<dbReference type="Gene3D" id="3.30.300.30">
    <property type="match status" value="3"/>
</dbReference>
<feature type="domain" description="Carrier" evidence="4">
    <location>
        <begin position="531"/>
        <end position="607"/>
    </location>
</feature>
<dbReference type="InterPro" id="IPR029058">
    <property type="entry name" value="AB_hydrolase_fold"/>
</dbReference>
<dbReference type="HOGENOM" id="CLU_000022_0_15_11"/>
<dbReference type="SUPFAM" id="SSF47336">
    <property type="entry name" value="ACP-like"/>
    <property type="match status" value="3"/>
</dbReference>
<dbReference type="InterPro" id="IPR036736">
    <property type="entry name" value="ACP-like_sf"/>
</dbReference>
<dbReference type="InterPro" id="IPR025110">
    <property type="entry name" value="AMP-bd_C"/>
</dbReference>
<dbReference type="Pfam" id="PF00668">
    <property type="entry name" value="Condensation"/>
    <property type="match status" value="2"/>
</dbReference>
<dbReference type="Pfam" id="PF13193">
    <property type="entry name" value="AMP-binding_C"/>
    <property type="match status" value="3"/>
</dbReference>
<dbReference type="eggNOG" id="COG1020">
    <property type="taxonomic scope" value="Bacteria"/>
</dbReference>
<dbReference type="PANTHER" id="PTHR45527:SF1">
    <property type="entry name" value="FATTY ACID SYNTHASE"/>
    <property type="match status" value="1"/>
</dbReference>
<dbReference type="InterPro" id="IPR006162">
    <property type="entry name" value="Ppantetheine_attach_site"/>
</dbReference>
<gene>
    <name evidence="5" type="ordered locus">NFA_7190</name>
</gene>
<dbReference type="KEGG" id="nfa:NFA_7190"/>
<dbReference type="PROSITE" id="PS00455">
    <property type="entry name" value="AMP_BINDING"/>
    <property type="match status" value="3"/>
</dbReference>
<evidence type="ECO:0000313" key="6">
    <source>
        <dbReference type="Proteomes" id="UP000006820"/>
    </source>
</evidence>
<dbReference type="InterPro" id="IPR010071">
    <property type="entry name" value="AA_adenyl_dom"/>
</dbReference>
<dbReference type="InterPro" id="IPR009081">
    <property type="entry name" value="PP-bd_ACP"/>
</dbReference>
<dbReference type="PROSITE" id="PS50075">
    <property type="entry name" value="CARRIER"/>
    <property type="match status" value="3"/>
</dbReference>
<dbReference type="FunFam" id="2.30.38.10:FF:000001">
    <property type="entry name" value="Non-ribosomal peptide synthetase PvdI"/>
    <property type="match status" value="3"/>
</dbReference>
<dbReference type="InterPro" id="IPR020802">
    <property type="entry name" value="TesA-like"/>
</dbReference>
<dbReference type="SMART" id="SM00824">
    <property type="entry name" value="PKS_TE"/>
    <property type="match status" value="1"/>
</dbReference>
<dbReference type="Gene3D" id="3.40.50.980">
    <property type="match status" value="6"/>
</dbReference>
<dbReference type="Gene3D" id="3.30.559.30">
    <property type="entry name" value="Nonribosomal peptide synthetase, condensation domain"/>
    <property type="match status" value="2"/>
</dbReference>
<dbReference type="GO" id="GO:0044550">
    <property type="term" value="P:secondary metabolite biosynthetic process"/>
    <property type="evidence" value="ECO:0007669"/>
    <property type="project" value="UniProtKB-ARBA"/>
</dbReference>
<dbReference type="SUPFAM" id="SSF56801">
    <property type="entry name" value="Acetyl-CoA synthetase-like"/>
    <property type="match status" value="3"/>
</dbReference>
<dbReference type="EMBL" id="AP006618">
    <property type="protein sequence ID" value="BAD55564.1"/>
    <property type="molecule type" value="Genomic_DNA"/>
</dbReference>
<keyword evidence="2" id="KW-0596">Phosphopantetheine</keyword>
<dbReference type="Gene3D" id="1.10.1200.10">
    <property type="entry name" value="ACP-like"/>
    <property type="match status" value="2"/>
</dbReference>
<dbReference type="GO" id="GO:0043041">
    <property type="term" value="P:amino acid activation for nonribosomal peptide biosynthetic process"/>
    <property type="evidence" value="ECO:0007669"/>
    <property type="project" value="TreeGrafter"/>
</dbReference>
<dbReference type="CDD" id="cd19540">
    <property type="entry name" value="LCL_NRPS-like"/>
    <property type="match status" value="2"/>
</dbReference>
<dbReference type="CDD" id="cd17646">
    <property type="entry name" value="A_NRPS_AB3403-like"/>
    <property type="match status" value="1"/>
</dbReference>
<dbReference type="ESTHER" id="nocfa-q5z1x7">
    <property type="family name" value="Thioesterase"/>
</dbReference>
<dbReference type="PANTHER" id="PTHR45527">
    <property type="entry name" value="NONRIBOSOMAL PEPTIDE SYNTHETASE"/>
    <property type="match status" value="1"/>
</dbReference>